<comment type="caution">
    <text evidence="3">The sequence shown here is derived from an EMBL/GenBank/DDBJ whole genome shotgun (WGS) entry which is preliminary data.</text>
</comment>
<evidence type="ECO:0000256" key="1">
    <source>
        <dbReference type="SAM" id="MobiDB-lite"/>
    </source>
</evidence>
<protein>
    <submittedName>
        <fullName evidence="3">Uncharacterized protein</fullName>
    </submittedName>
</protein>
<keyword evidence="2" id="KW-1133">Transmembrane helix</keyword>
<keyword evidence="2" id="KW-0472">Membrane</keyword>
<feature type="transmembrane region" description="Helical" evidence="2">
    <location>
        <begin position="53"/>
        <end position="72"/>
    </location>
</feature>
<dbReference type="AlphaFoldDB" id="A0A7W7R0X1"/>
<sequence>MSTPPPQTAPGYGYPPAPTGPQLGAGFGGASGPNDGFDRREPRGRWPLRRARWGFGGAVLASVLWTVAVWTVPSLVKVPSAALATGNYRVASDLCATASLSRFGQLYPLQSGAPYHYTTRNKALDDMYCSEYLKKANSDTGYVTLYLEVQLHHAVNPVPEFQAQRAGFAQRHFQLSEVPRLGDEAFVAYLDDPSGADRDRHYLTQTLYVRDGAMTYYLNWSGSYLAGKETAPDRDTIREALLIDTRDALRALGGQG</sequence>
<proteinExistence type="predicted"/>
<gene>
    <name evidence="3" type="ORF">FHR34_002161</name>
</gene>
<organism evidence="3 4">
    <name type="scientific">Kitasatospora kifunensis</name>
    <name type="common">Streptomyces kifunensis</name>
    <dbReference type="NCBI Taxonomy" id="58351"/>
    <lineage>
        <taxon>Bacteria</taxon>
        <taxon>Bacillati</taxon>
        <taxon>Actinomycetota</taxon>
        <taxon>Actinomycetes</taxon>
        <taxon>Kitasatosporales</taxon>
        <taxon>Streptomycetaceae</taxon>
        <taxon>Kitasatospora</taxon>
    </lineage>
</organism>
<evidence type="ECO:0000313" key="3">
    <source>
        <dbReference type="EMBL" id="MBB4923168.1"/>
    </source>
</evidence>
<dbReference type="RefSeq" id="WP_184935222.1">
    <property type="nucleotide sequence ID" value="NZ_JACHJV010000001.1"/>
</dbReference>
<feature type="region of interest" description="Disordered" evidence="1">
    <location>
        <begin position="1"/>
        <end position="43"/>
    </location>
</feature>
<keyword evidence="2" id="KW-0812">Transmembrane</keyword>
<accession>A0A7W7R0X1</accession>
<name>A0A7W7R0X1_KITKI</name>
<keyword evidence="4" id="KW-1185">Reference proteome</keyword>
<dbReference type="EMBL" id="JACHJV010000001">
    <property type="protein sequence ID" value="MBB4923168.1"/>
    <property type="molecule type" value="Genomic_DNA"/>
</dbReference>
<dbReference type="Proteomes" id="UP000540506">
    <property type="component" value="Unassembled WGS sequence"/>
</dbReference>
<reference evidence="3 4" key="1">
    <citation type="submission" date="2020-08" db="EMBL/GenBank/DDBJ databases">
        <title>Sequencing the genomes of 1000 actinobacteria strains.</title>
        <authorList>
            <person name="Klenk H.-P."/>
        </authorList>
    </citation>
    <scope>NUCLEOTIDE SEQUENCE [LARGE SCALE GENOMIC DNA]</scope>
    <source>
        <strain evidence="3 4">DSM 41654</strain>
    </source>
</reference>
<evidence type="ECO:0000313" key="4">
    <source>
        <dbReference type="Proteomes" id="UP000540506"/>
    </source>
</evidence>
<evidence type="ECO:0000256" key="2">
    <source>
        <dbReference type="SAM" id="Phobius"/>
    </source>
</evidence>
<feature type="compositionally biased region" description="Pro residues" evidence="1">
    <location>
        <begin position="1"/>
        <end position="19"/>
    </location>
</feature>